<dbReference type="PANTHER" id="PTHR48097:SF9">
    <property type="entry name" value="L-THREONINE ALDOLASE"/>
    <property type="match status" value="1"/>
</dbReference>
<comment type="caution">
    <text evidence="5">The sequence shown here is derived from an EMBL/GenBank/DDBJ whole genome shotgun (WGS) entry which is preliminary data.</text>
</comment>
<name>A0ABQ6M6F0_9STRA</name>
<reference evidence="5 6" key="1">
    <citation type="journal article" date="2023" name="Commun. Biol.">
        <title>Genome analysis of Parmales, the sister group of diatoms, reveals the evolutionary specialization of diatoms from phago-mixotrophs to photoautotrophs.</title>
        <authorList>
            <person name="Ban H."/>
            <person name="Sato S."/>
            <person name="Yoshikawa S."/>
            <person name="Yamada K."/>
            <person name="Nakamura Y."/>
            <person name="Ichinomiya M."/>
            <person name="Sato N."/>
            <person name="Blanc-Mathieu R."/>
            <person name="Endo H."/>
            <person name="Kuwata A."/>
            <person name="Ogata H."/>
        </authorList>
    </citation>
    <scope>NUCLEOTIDE SEQUENCE [LARGE SCALE GENOMIC DNA]</scope>
</reference>
<evidence type="ECO:0000256" key="2">
    <source>
        <dbReference type="ARBA" id="ARBA00006966"/>
    </source>
</evidence>
<organism evidence="5 6">
    <name type="scientific">Tetraparma gracilis</name>
    <dbReference type="NCBI Taxonomy" id="2962635"/>
    <lineage>
        <taxon>Eukaryota</taxon>
        <taxon>Sar</taxon>
        <taxon>Stramenopiles</taxon>
        <taxon>Ochrophyta</taxon>
        <taxon>Bolidophyceae</taxon>
        <taxon>Parmales</taxon>
        <taxon>Triparmaceae</taxon>
        <taxon>Tetraparma</taxon>
    </lineage>
</organism>
<sequence length="379" mass="41726">MSHSVNLQAPFAPRTLRESMDALVADLEFLGVADQSGDCYGDFSLDATSSFLRRFEREVADTLGKPDAVFMPSGVMAQQVALCIHSKGVGGSFVCHSSSHITVHEKDSWDHLLKMKLEEVDTKEPLSLSDVTSRLDSNKDVSTVLLEHPHRELGGSMTDWSEIEAMSKLCKERGVAFHLDGARIWEVSGAFGGRHSLSDIAAKFDSVYCSFYKGIGGMTGAVLLGNDDFCAEARVWLRRFGGNLYSMAPHIVSCWAGFRRQVSAPTAMSFTEKADKMKTVAAKLLADEEVGRLLEFRVQPEHCFAQVILLCSKAKAEAARDQVAEQTGVTLFSRVRFAEWEGDEGRCGFEWNIGNLNGGQADEVFVDSWRAWAKAVASY</sequence>
<dbReference type="Pfam" id="PF01212">
    <property type="entry name" value="Beta_elim_lyase"/>
    <property type="match status" value="1"/>
</dbReference>
<dbReference type="InterPro" id="IPR015422">
    <property type="entry name" value="PyrdxlP-dep_Trfase_small"/>
</dbReference>
<dbReference type="InterPro" id="IPR015424">
    <property type="entry name" value="PyrdxlP-dep_Trfase"/>
</dbReference>
<gene>
    <name evidence="5" type="ORF">TeGR_g14235</name>
</gene>
<dbReference type="PANTHER" id="PTHR48097">
    <property type="entry name" value="L-THREONINE ALDOLASE-RELATED"/>
    <property type="match status" value="1"/>
</dbReference>
<comment type="similarity">
    <text evidence="2">Belongs to the threonine aldolase family.</text>
</comment>
<evidence type="ECO:0000313" key="5">
    <source>
        <dbReference type="EMBL" id="GMI20460.1"/>
    </source>
</evidence>
<dbReference type="InterPro" id="IPR015421">
    <property type="entry name" value="PyrdxlP-dep_Trfase_major"/>
</dbReference>
<proteinExistence type="inferred from homology"/>
<comment type="cofactor">
    <cofactor evidence="1">
        <name>pyridoxal 5'-phosphate</name>
        <dbReference type="ChEBI" id="CHEBI:597326"/>
    </cofactor>
</comment>
<dbReference type="Proteomes" id="UP001165060">
    <property type="component" value="Unassembled WGS sequence"/>
</dbReference>
<evidence type="ECO:0000256" key="3">
    <source>
        <dbReference type="ARBA" id="ARBA00022898"/>
    </source>
</evidence>
<evidence type="ECO:0000256" key="1">
    <source>
        <dbReference type="ARBA" id="ARBA00001933"/>
    </source>
</evidence>
<accession>A0ABQ6M6F0</accession>
<keyword evidence="6" id="KW-1185">Reference proteome</keyword>
<evidence type="ECO:0000313" key="6">
    <source>
        <dbReference type="Proteomes" id="UP001165060"/>
    </source>
</evidence>
<feature type="domain" description="Aromatic amino acid beta-eliminating lyase/threonine aldolase" evidence="4">
    <location>
        <begin position="48"/>
        <end position="252"/>
    </location>
</feature>
<dbReference type="SUPFAM" id="SSF53383">
    <property type="entry name" value="PLP-dependent transferases"/>
    <property type="match status" value="1"/>
</dbReference>
<dbReference type="Gene3D" id="3.90.1150.10">
    <property type="entry name" value="Aspartate Aminotransferase, domain 1"/>
    <property type="match status" value="1"/>
</dbReference>
<dbReference type="Gene3D" id="3.40.640.10">
    <property type="entry name" value="Type I PLP-dependent aspartate aminotransferase-like (Major domain)"/>
    <property type="match status" value="1"/>
</dbReference>
<dbReference type="EMBL" id="BRYB01002492">
    <property type="protein sequence ID" value="GMI20460.1"/>
    <property type="molecule type" value="Genomic_DNA"/>
</dbReference>
<protein>
    <recommendedName>
        <fullName evidence="4">Aromatic amino acid beta-eliminating lyase/threonine aldolase domain-containing protein</fullName>
    </recommendedName>
</protein>
<evidence type="ECO:0000259" key="4">
    <source>
        <dbReference type="Pfam" id="PF01212"/>
    </source>
</evidence>
<dbReference type="InterPro" id="IPR001597">
    <property type="entry name" value="ArAA_b-elim_lyase/Thr_aldolase"/>
</dbReference>
<keyword evidence="3" id="KW-0663">Pyridoxal phosphate</keyword>